<evidence type="ECO:0000313" key="2">
    <source>
        <dbReference type="Proteomes" id="UP001234202"/>
    </source>
</evidence>
<reference evidence="1" key="1">
    <citation type="submission" date="2023-04" db="EMBL/GenBank/DDBJ databases">
        <title>Draft Genome sequencing of Naganishia species isolated from polar environments using Oxford Nanopore Technology.</title>
        <authorList>
            <person name="Leo P."/>
            <person name="Venkateswaran K."/>
        </authorList>
    </citation>
    <scope>NUCLEOTIDE SEQUENCE</scope>
    <source>
        <strain evidence="1">DBVPG 5303</strain>
    </source>
</reference>
<organism evidence="1 2">
    <name type="scientific">Naganishia onofrii</name>
    <dbReference type="NCBI Taxonomy" id="1851511"/>
    <lineage>
        <taxon>Eukaryota</taxon>
        <taxon>Fungi</taxon>
        <taxon>Dikarya</taxon>
        <taxon>Basidiomycota</taxon>
        <taxon>Agaricomycotina</taxon>
        <taxon>Tremellomycetes</taxon>
        <taxon>Filobasidiales</taxon>
        <taxon>Filobasidiaceae</taxon>
        <taxon>Naganishia</taxon>
    </lineage>
</organism>
<protein>
    <submittedName>
        <fullName evidence="1">Uncharacterized protein</fullName>
    </submittedName>
</protein>
<accession>A0ACC2XSR8</accession>
<gene>
    <name evidence="1" type="ORF">QFC24_001541</name>
</gene>
<evidence type="ECO:0000313" key="1">
    <source>
        <dbReference type="EMBL" id="KAJ9126514.1"/>
    </source>
</evidence>
<proteinExistence type="predicted"/>
<dbReference type="EMBL" id="JASBWV010000004">
    <property type="protein sequence ID" value="KAJ9126514.1"/>
    <property type="molecule type" value="Genomic_DNA"/>
</dbReference>
<sequence length="1344" mass="144410">MSSYTSTHSVHALPIPGLNDKLYERRKAAALELEKVVSNSDNAKVTQIINQLCLMFTSPSSALHARNGGLIGLAATAIALGQEFAQWLSVVIPRVLGCFADPESRVRYYACESLYNIAKVCKGEILVHFNGIFDALSKLSADSEASVKNGAELLDRLLKDIVAETALNYVSKYPENVDLTFGNYGSEQWHTRSDANLSPEGKYPQSSYHYRQHALLHGAGNLAANVTGVAVQEGSQVRRHPLEDSPVLAAQELLLPPPAGSVSGPSTASTAIPQPRSQGSISNGINSTPRPQTAGIIGMMGNTTSLSDEPKAMGVNYSTAIGDKSDTVPGTRDPSPHAIPSLPTNNSKGSISTPIPGISAISASPGHHRILSNQSALPSTQVNHLSVTGNASSMSQHSTSPTPSYDPSSGLQASTTGSRRDSAAAGQGESGGDAVHNPSSSTPPTPRLAFSLAKFIPLLSERIYVISPFTRSHLVSWIMILDSVPDLELVSYLPEFLDGLLKYLSDPNPDVKIATETVLSDFLREIKHIARVQHRISQDQSENQGNSNSYTSVGGAPTTRRISDFHASTSYPGLRRRASKNTINTEISEHDSVGTGIGTNPDGGDGSHTYKGVMSPDLGYLDELREEDGESGNGDTSVMTYQHENDGEDDDKEPDEHAAWIPGQGVYVDHACIIDIMIHHLSYPDEQIQLIALRWIASFLTFAEDVVVPFAPRLIPAILPNLAHHVSYIQSAAVETNRLLYRVIQNLPDPKIQQHEIVTQPPTGSLPGPPPPTAHSATTTIPANSNLGATAANSASAPNSFSVSPSSRKDAIIDFNPEAMNARRKSSDQNADGTKTSASTSALPNAGSIVRPKSLAVSPGPSEPQTPIAFEYPNKSRPGSPSGIPIPIVSSAMTNAIQQQAMTVNAVNPRAGDPFDIRETVNVLTMQFVSEHEETRIAALEWLSMLHQKAPSELFARDDGTFPALLKTLSDPSEEVIKHDLQLLAQISASSEDSWFASFLVKLLELFSTDRRLLETRGSLIIRQLCMNLNSERIFRTMAEVLEKDDDGQTLFISIYKSWCHNAVAAFSLCLLAQAYEHASNLLQIFAELEMTVALLVQIDKLVMLIESPVFTSLRLQLLEPEKYPYLFKCLYGLLMLLPQSSAFVSLRNRLNAVSSMGYLHIVPKATYTSNVATTRSKIAARDEIKWEDMLRHFRVVQNRHEKARRLAQIGEGGQFQTVSGFNFASGSTSNSPIGGTNPTSVNQRKTLGGSIRKDNTHNSTTSGSKPLSSVLSPLNPRRGGGSMSTGTSGGNGSLSALSLGAPFSSSMQVGAAAGATGPTVVNRPKSPPARSRVRGILPGLRKG</sequence>
<dbReference type="Proteomes" id="UP001234202">
    <property type="component" value="Unassembled WGS sequence"/>
</dbReference>
<keyword evidence="2" id="KW-1185">Reference proteome</keyword>
<comment type="caution">
    <text evidence="1">The sequence shown here is derived from an EMBL/GenBank/DDBJ whole genome shotgun (WGS) entry which is preliminary data.</text>
</comment>
<name>A0ACC2XSR8_9TREE</name>